<evidence type="ECO:0000313" key="1">
    <source>
        <dbReference type="EMBL" id="KAG6375897.1"/>
    </source>
</evidence>
<protein>
    <submittedName>
        <fullName evidence="1">Uncharacterized protein</fullName>
    </submittedName>
</protein>
<name>A0A8I2YQE4_9AGAM</name>
<accession>A0A8I2YQE4</accession>
<dbReference type="Proteomes" id="UP000683000">
    <property type="component" value="Unassembled WGS sequence"/>
</dbReference>
<proteinExistence type="predicted"/>
<comment type="caution">
    <text evidence="1">The sequence shown here is derived from an EMBL/GenBank/DDBJ whole genome shotgun (WGS) entry which is preliminary data.</text>
</comment>
<dbReference type="OrthoDB" id="3364808at2759"/>
<dbReference type="EMBL" id="JAGFBS010000013">
    <property type="protein sequence ID" value="KAG6375897.1"/>
    <property type="molecule type" value="Genomic_DNA"/>
</dbReference>
<dbReference type="AlphaFoldDB" id="A0A8I2YQE4"/>
<evidence type="ECO:0000313" key="2">
    <source>
        <dbReference type="Proteomes" id="UP000683000"/>
    </source>
</evidence>
<keyword evidence="2" id="KW-1185">Reference proteome</keyword>
<reference evidence="1" key="1">
    <citation type="submission" date="2021-03" db="EMBL/GenBank/DDBJ databases">
        <title>Evolutionary innovations through gain and loss of genes in the ectomycorrhizal Boletales.</title>
        <authorList>
            <person name="Wu G."/>
            <person name="Miyauchi S."/>
            <person name="Morin E."/>
            <person name="Yang Z.-L."/>
            <person name="Xu J."/>
            <person name="Martin F.M."/>
        </authorList>
    </citation>
    <scope>NUCLEOTIDE SEQUENCE</scope>
    <source>
        <strain evidence="1">BR01</strain>
    </source>
</reference>
<gene>
    <name evidence="1" type="ORF">JVT61DRAFT_2765</name>
</gene>
<organism evidence="1 2">
    <name type="scientific">Boletus reticuloceps</name>
    <dbReference type="NCBI Taxonomy" id="495285"/>
    <lineage>
        <taxon>Eukaryota</taxon>
        <taxon>Fungi</taxon>
        <taxon>Dikarya</taxon>
        <taxon>Basidiomycota</taxon>
        <taxon>Agaricomycotina</taxon>
        <taxon>Agaricomycetes</taxon>
        <taxon>Agaricomycetidae</taxon>
        <taxon>Boletales</taxon>
        <taxon>Boletineae</taxon>
        <taxon>Boletaceae</taxon>
        <taxon>Boletoideae</taxon>
        <taxon>Boletus</taxon>
    </lineage>
</organism>
<sequence>MPCLPSSLIGVSELATQAVKTMTEHPELLKFSLFALECINLKGQQHKSSSSPHLPGSPALSDLSSMSSRLSTLTFASDVTAVSEYGPDVYKRTSYYNGITGDDDHPDLVYRSDYFTTLFPRPIGRHTHLPVKSLRGVFNTPLNGVWDTVSPQIRDLIKAHRIHWSSIDPAHFFTHGPPGEEVKGSLGPVVIWVGVLPGSTSPDTAHDVSQKILTLLVKNRVDGAVVEWHEAVPQASREASLSPNQYGRH</sequence>